<feature type="chain" id="PRO_5015592670" description="PEGA domain-containing protein" evidence="1">
    <location>
        <begin position="21"/>
        <end position="287"/>
    </location>
</feature>
<evidence type="ECO:0000256" key="1">
    <source>
        <dbReference type="SAM" id="SignalP"/>
    </source>
</evidence>
<sequence length="287" mass="31871">MKKLLLCLFTSLLLAGCSDAVTYTIDNPTSTNLELDIDGTAYLIPSGVSYEISLEPGLHSMRSEQLGELQFIVYKGGVGGLINPTLSDYVIARETYVTDESKLKNFGSIHSTIVLDGVPFTGSLELRNQLFIDKTWRFPVQEPFPEEVTGHVTEHGGNIFSKIFRRDEFVEYFEQSNEMPGYFAAQRDEEAARAPRHLVRAPKELPRLEEAYEQHTGPLREVYAQRLKATEVSEQERLQKAYFDAQMAYTKATATVGSKLSTEANIAANNFVSTIAAAMGSSALVLP</sequence>
<feature type="signal peptide" evidence="1">
    <location>
        <begin position="1"/>
        <end position="20"/>
    </location>
</feature>
<protein>
    <recommendedName>
        <fullName evidence="4">PEGA domain-containing protein</fullName>
    </recommendedName>
</protein>
<gene>
    <name evidence="2" type="ORF">DBO85_02645</name>
</gene>
<accession>A0A2T5PE47</accession>
<evidence type="ECO:0000313" key="3">
    <source>
        <dbReference type="Proteomes" id="UP000244064"/>
    </source>
</evidence>
<dbReference type="PROSITE" id="PS51257">
    <property type="entry name" value="PROKAR_LIPOPROTEIN"/>
    <property type="match status" value="1"/>
</dbReference>
<dbReference type="RefSeq" id="WP_108105038.1">
    <property type="nucleotide sequence ID" value="NZ_QASN01000003.1"/>
</dbReference>
<keyword evidence="3" id="KW-1185">Reference proteome</keyword>
<dbReference type="EMBL" id="QASN01000003">
    <property type="protein sequence ID" value="PTU75998.1"/>
    <property type="molecule type" value="Genomic_DNA"/>
</dbReference>
<keyword evidence="1" id="KW-0732">Signal</keyword>
<reference evidence="2 3" key="1">
    <citation type="submission" date="2018-04" db="EMBL/GenBank/DDBJ databases">
        <title>Pseudomonas sp. nov., isolated from mangrove soil.</title>
        <authorList>
            <person name="Chen C."/>
        </authorList>
    </citation>
    <scope>NUCLEOTIDE SEQUENCE [LARGE SCALE GENOMIC DNA]</scope>
    <source>
        <strain evidence="2 3">TC-11</strain>
    </source>
</reference>
<evidence type="ECO:0008006" key="4">
    <source>
        <dbReference type="Google" id="ProtNLM"/>
    </source>
</evidence>
<proteinExistence type="predicted"/>
<dbReference type="Proteomes" id="UP000244064">
    <property type="component" value="Unassembled WGS sequence"/>
</dbReference>
<dbReference type="AlphaFoldDB" id="A0A2T5PE47"/>
<evidence type="ECO:0000313" key="2">
    <source>
        <dbReference type="EMBL" id="PTU75998.1"/>
    </source>
</evidence>
<dbReference type="OrthoDB" id="6565185at2"/>
<name>A0A2T5PE47_9PSED</name>
<comment type="caution">
    <text evidence="2">The sequence shown here is derived from an EMBL/GenBank/DDBJ whole genome shotgun (WGS) entry which is preliminary data.</text>
</comment>
<organism evidence="2 3">
    <name type="scientific">Pseudomonas mangrovi</name>
    <dbReference type="NCBI Taxonomy" id="2161748"/>
    <lineage>
        <taxon>Bacteria</taxon>
        <taxon>Pseudomonadati</taxon>
        <taxon>Pseudomonadota</taxon>
        <taxon>Gammaproteobacteria</taxon>
        <taxon>Pseudomonadales</taxon>
        <taxon>Pseudomonadaceae</taxon>
        <taxon>Pseudomonas</taxon>
    </lineage>
</organism>